<feature type="domain" description="Arc-like DNA binding" evidence="1">
    <location>
        <begin position="13"/>
        <end position="50"/>
    </location>
</feature>
<dbReference type="RefSeq" id="WP_159725007.1">
    <property type="nucleotide sequence ID" value="NZ_LR732744.1"/>
</dbReference>
<evidence type="ECO:0000313" key="3">
    <source>
        <dbReference type="Proteomes" id="UP000430404"/>
    </source>
</evidence>
<sequence>MSEDQNSVVTLKVRVSPEFREQLVSTAKENNRSMNAEIVHRLEQSFERKSLDKFDTLTLMMELIERFPRETFTINLSEELREELLSRKNIEQ</sequence>
<dbReference type="Pfam" id="PF03869">
    <property type="entry name" value="Arc"/>
    <property type="match status" value="1"/>
</dbReference>
<accession>A0A653K3A2</accession>
<gene>
    <name evidence="2" type="ORF">ACI8B_210095</name>
</gene>
<dbReference type="Gene3D" id="1.10.1220.10">
    <property type="entry name" value="Met repressor-like"/>
    <property type="match status" value="1"/>
</dbReference>
<dbReference type="AlphaFoldDB" id="A0A653K3A2"/>
<dbReference type="InterPro" id="IPR013321">
    <property type="entry name" value="Arc_rbn_hlx_hlx"/>
</dbReference>
<dbReference type="InterPro" id="IPR010985">
    <property type="entry name" value="Ribbon_hlx_hlx"/>
</dbReference>
<organism evidence="2 3">
    <name type="scientific">Acinetobacter proteolyticus</name>
    <dbReference type="NCBI Taxonomy" id="1776741"/>
    <lineage>
        <taxon>Bacteria</taxon>
        <taxon>Pseudomonadati</taxon>
        <taxon>Pseudomonadota</taxon>
        <taxon>Gammaproteobacteria</taxon>
        <taxon>Moraxellales</taxon>
        <taxon>Moraxellaceae</taxon>
        <taxon>Acinetobacter</taxon>
    </lineage>
</organism>
<dbReference type="EMBL" id="CABWKZ010000014">
    <property type="protein sequence ID" value="VXA55297.1"/>
    <property type="molecule type" value="Genomic_DNA"/>
</dbReference>
<keyword evidence="2" id="KW-0238">DNA-binding</keyword>
<name>A0A653K3A2_9GAMM</name>
<dbReference type="GO" id="GO:0003677">
    <property type="term" value="F:DNA binding"/>
    <property type="evidence" value="ECO:0007669"/>
    <property type="project" value="UniProtKB-KW"/>
</dbReference>
<proteinExistence type="predicted"/>
<dbReference type="InterPro" id="IPR005569">
    <property type="entry name" value="Arc_DNA-bd_dom"/>
</dbReference>
<protein>
    <submittedName>
        <fullName evidence="2">Arc family DNA-binding protein</fullName>
    </submittedName>
</protein>
<evidence type="ECO:0000313" key="2">
    <source>
        <dbReference type="EMBL" id="VXA55297.1"/>
    </source>
</evidence>
<reference evidence="2 3" key="1">
    <citation type="submission" date="2019-10" db="EMBL/GenBank/DDBJ databases">
        <authorList>
            <person name="Karimi E."/>
        </authorList>
    </citation>
    <scope>NUCLEOTIDE SEQUENCE [LARGE SCALE GENOMIC DNA]</scope>
    <source>
        <strain evidence="2">Acinetobacter sp. 8BE</strain>
    </source>
</reference>
<dbReference type="SUPFAM" id="SSF47598">
    <property type="entry name" value="Ribbon-helix-helix"/>
    <property type="match status" value="1"/>
</dbReference>
<evidence type="ECO:0000259" key="1">
    <source>
        <dbReference type="Pfam" id="PF03869"/>
    </source>
</evidence>
<dbReference type="GO" id="GO:0006355">
    <property type="term" value="P:regulation of DNA-templated transcription"/>
    <property type="evidence" value="ECO:0007669"/>
    <property type="project" value="InterPro"/>
</dbReference>
<dbReference type="Proteomes" id="UP000430404">
    <property type="component" value="Unassembled WGS sequence"/>
</dbReference>